<keyword evidence="2" id="KW-1185">Reference proteome</keyword>
<dbReference type="GeneID" id="6082410"/>
<dbReference type="KEGG" id="lbc:LACBIDRAFT_308344"/>
<dbReference type="InParanoid" id="B0DS48"/>
<dbReference type="EMBL" id="DS547129">
    <property type="protein sequence ID" value="EDR02636.1"/>
    <property type="molecule type" value="Genomic_DNA"/>
</dbReference>
<proteinExistence type="predicted"/>
<dbReference type="OrthoDB" id="3223042at2759"/>
<accession>B0DS48</accession>
<reference evidence="1 2" key="1">
    <citation type="journal article" date="2008" name="Nature">
        <title>The genome of Laccaria bicolor provides insights into mycorrhizal symbiosis.</title>
        <authorList>
            <person name="Martin F."/>
            <person name="Aerts A."/>
            <person name="Ahren D."/>
            <person name="Brun A."/>
            <person name="Danchin E.G.J."/>
            <person name="Duchaussoy F."/>
            <person name="Gibon J."/>
            <person name="Kohler A."/>
            <person name="Lindquist E."/>
            <person name="Pereda V."/>
            <person name="Salamov A."/>
            <person name="Shapiro H.J."/>
            <person name="Wuyts J."/>
            <person name="Blaudez D."/>
            <person name="Buee M."/>
            <person name="Brokstein P."/>
            <person name="Canbaeck B."/>
            <person name="Cohen D."/>
            <person name="Courty P.E."/>
            <person name="Coutinho P.M."/>
            <person name="Delaruelle C."/>
            <person name="Detter J.C."/>
            <person name="Deveau A."/>
            <person name="DiFazio S."/>
            <person name="Duplessis S."/>
            <person name="Fraissinet-Tachet L."/>
            <person name="Lucic E."/>
            <person name="Frey-Klett P."/>
            <person name="Fourrey C."/>
            <person name="Feussner I."/>
            <person name="Gay G."/>
            <person name="Grimwood J."/>
            <person name="Hoegger P.J."/>
            <person name="Jain P."/>
            <person name="Kilaru S."/>
            <person name="Labbe J."/>
            <person name="Lin Y.C."/>
            <person name="Legue V."/>
            <person name="Le Tacon F."/>
            <person name="Marmeisse R."/>
            <person name="Melayah D."/>
            <person name="Montanini B."/>
            <person name="Muratet M."/>
            <person name="Nehls U."/>
            <person name="Niculita-Hirzel H."/>
            <person name="Oudot-Le Secq M.P."/>
            <person name="Peter M."/>
            <person name="Quesneville H."/>
            <person name="Rajashekar B."/>
            <person name="Reich M."/>
            <person name="Rouhier N."/>
            <person name="Schmutz J."/>
            <person name="Yin T."/>
            <person name="Chalot M."/>
            <person name="Henrissat B."/>
            <person name="Kuees U."/>
            <person name="Lucas S."/>
            <person name="Van de Peer Y."/>
            <person name="Podila G.K."/>
            <person name="Polle A."/>
            <person name="Pukkila P.J."/>
            <person name="Richardson P.M."/>
            <person name="Rouze P."/>
            <person name="Sanders I.R."/>
            <person name="Stajich J.E."/>
            <person name="Tunlid A."/>
            <person name="Tuskan G."/>
            <person name="Grigoriev I.V."/>
        </authorList>
    </citation>
    <scope>NUCLEOTIDE SEQUENCE [LARGE SCALE GENOMIC DNA]</scope>
    <source>
        <strain evidence="2">S238N-H82 / ATCC MYA-4686</strain>
    </source>
</reference>
<dbReference type="Proteomes" id="UP000001194">
    <property type="component" value="Unassembled WGS sequence"/>
</dbReference>
<gene>
    <name evidence="1" type="ORF">LACBIDRAFT_308344</name>
</gene>
<organism evidence="2">
    <name type="scientific">Laccaria bicolor (strain S238N-H82 / ATCC MYA-4686)</name>
    <name type="common">Bicoloured deceiver</name>
    <name type="synonym">Laccaria laccata var. bicolor</name>
    <dbReference type="NCBI Taxonomy" id="486041"/>
    <lineage>
        <taxon>Eukaryota</taxon>
        <taxon>Fungi</taxon>
        <taxon>Dikarya</taxon>
        <taxon>Basidiomycota</taxon>
        <taxon>Agaricomycotina</taxon>
        <taxon>Agaricomycetes</taxon>
        <taxon>Agaricomycetidae</taxon>
        <taxon>Agaricales</taxon>
        <taxon>Agaricineae</taxon>
        <taxon>Hydnangiaceae</taxon>
        <taxon>Laccaria</taxon>
    </lineage>
</organism>
<sequence>MPMTKKTPNCGSILRAVKGLSTCSYTSEAFSELQGKVQDAIDRLNLEDWVTELDGQDLLPVRDVASKRRGDKRMKEENFMEGHMMVHEIRI</sequence>
<evidence type="ECO:0000313" key="1">
    <source>
        <dbReference type="EMBL" id="EDR02636.1"/>
    </source>
</evidence>
<name>B0DS48_LACBS</name>
<dbReference type="STRING" id="486041.B0DS48"/>
<dbReference type="AlphaFoldDB" id="B0DS48"/>
<dbReference type="HOGENOM" id="CLU_2427395_0_0_1"/>
<protein>
    <submittedName>
        <fullName evidence="1">Predicted protein</fullName>
    </submittedName>
</protein>
<evidence type="ECO:0000313" key="2">
    <source>
        <dbReference type="Proteomes" id="UP000001194"/>
    </source>
</evidence>
<dbReference type="RefSeq" id="XP_001886680.1">
    <property type="nucleotide sequence ID" value="XM_001886645.1"/>
</dbReference>